<dbReference type="RefSeq" id="WP_011377488.1">
    <property type="nucleotide sequence ID" value="NC_007604.1"/>
</dbReference>
<dbReference type="STRING" id="1140.Synpcc7942_0199"/>
<gene>
    <name evidence="3" type="ordered locus">Synpcc7942_0199</name>
</gene>
<accession>Q31RT8</accession>
<dbReference type="Pfam" id="PF09990">
    <property type="entry name" value="DUF2231"/>
    <property type="match status" value="1"/>
</dbReference>
<protein>
    <recommendedName>
        <fullName evidence="2">DUF2231 domain-containing protein</fullName>
    </recommendedName>
</protein>
<name>Q31RT8_SYNE7</name>
<keyword evidence="1" id="KW-0472">Membrane</keyword>
<evidence type="ECO:0000256" key="1">
    <source>
        <dbReference type="SAM" id="Phobius"/>
    </source>
</evidence>
<organism evidence="3 4">
    <name type="scientific">Synechococcus elongatus (strain ATCC 33912 / PCC 7942 / FACHB-805)</name>
    <name type="common">Anacystis nidulans R2</name>
    <dbReference type="NCBI Taxonomy" id="1140"/>
    <lineage>
        <taxon>Bacteria</taxon>
        <taxon>Bacillati</taxon>
        <taxon>Cyanobacteriota</taxon>
        <taxon>Cyanophyceae</taxon>
        <taxon>Synechococcales</taxon>
        <taxon>Synechococcaceae</taxon>
        <taxon>Synechococcus</taxon>
    </lineage>
</organism>
<dbReference type="eggNOG" id="COG4244">
    <property type="taxonomic scope" value="Bacteria"/>
</dbReference>
<keyword evidence="4" id="KW-1185">Reference proteome</keyword>
<feature type="transmembrane region" description="Helical" evidence="1">
    <location>
        <begin position="78"/>
        <end position="100"/>
    </location>
</feature>
<dbReference type="HOGENOM" id="CLU_902919_0_0_3"/>
<keyword evidence="1" id="KW-1133">Transmembrane helix</keyword>
<dbReference type="EMBL" id="CP000100">
    <property type="protein sequence ID" value="ABB56231.1"/>
    <property type="molecule type" value="Genomic_DNA"/>
</dbReference>
<dbReference type="InterPro" id="IPR019251">
    <property type="entry name" value="DUF2231_TM"/>
</dbReference>
<evidence type="ECO:0000313" key="3">
    <source>
        <dbReference type="EMBL" id="ABB56231.1"/>
    </source>
</evidence>
<feature type="transmembrane region" description="Helical" evidence="1">
    <location>
        <begin position="120"/>
        <end position="140"/>
    </location>
</feature>
<evidence type="ECO:0000259" key="2">
    <source>
        <dbReference type="Pfam" id="PF09990"/>
    </source>
</evidence>
<sequence length="308" mass="33769">MIRPLLATQPDWSSGLDLGLNGLPYALPVHPNLVHFTIGLFAIALIFDLIATSHGLLQPIYNLLQIKPDRAAYYDLGWWNLLAAALITFVTVAFGFFEMLLAEPPAGAVSPWGLPALETMYLHGVGGVFSLFMIVLLTIWRGLERYRWRARLRAQVSLRYGAVALLVLGFISIQAEMGAQLGGTFGLHNTAALHISQKQSVATLQTLTIPPRTVGQALSNPPANYPLPRWEFQGDRLYYGIQSVLTLPAELAQPELLTRLNDHAWSADDFSLVGDQIYLGDRPLLPAGTTGQAQLYRLQAALLSSSDP</sequence>
<reference evidence="4" key="1">
    <citation type="submission" date="2005-08" db="EMBL/GenBank/DDBJ databases">
        <title>Complete sequence of chromosome 1 of Synechococcus elongatus PCC 7942.</title>
        <authorList>
            <consortium name="US DOE Joint Genome Institute"/>
            <person name="Copeland A."/>
            <person name="Lucas S."/>
            <person name="Lapidus A."/>
            <person name="Barry K."/>
            <person name="Detter J.C."/>
            <person name="Glavina T."/>
            <person name="Hammon N."/>
            <person name="Israni S."/>
            <person name="Pitluck S."/>
            <person name="Schmutz J."/>
            <person name="Larimer F."/>
            <person name="Land M."/>
            <person name="Kyrpides N."/>
            <person name="Lykidis A."/>
            <person name="Richardson P."/>
        </authorList>
    </citation>
    <scope>NUCLEOTIDE SEQUENCE [LARGE SCALE GENOMIC DNA]</scope>
    <source>
        <strain evidence="4">ATCC 33912 / PCC 7942 / FACHB-805</strain>
    </source>
</reference>
<dbReference type="AlphaFoldDB" id="Q31RT8"/>
<evidence type="ECO:0000313" key="4">
    <source>
        <dbReference type="Proteomes" id="UP000889800"/>
    </source>
</evidence>
<dbReference type="Proteomes" id="UP000889800">
    <property type="component" value="Chromosome"/>
</dbReference>
<dbReference type="OrthoDB" id="421623at2"/>
<dbReference type="KEGG" id="syf:Synpcc7942_0199"/>
<proteinExistence type="predicted"/>
<dbReference type="GeneID" id="72429012"/>
<feature type="transmembrane region" description="Helical" evidence="1">
    <location>
        <begin position="152"/>
        <end position="171"/>
    </location>
</feature>
<feature type="transmembrane region" description="Helical" evidence="1">
    <location>
        <begin position="33"/>
        <end position="57"/>
    </location>
</feature>
<feature type="domain" description="DUF2231" evidence="2">
    <location>
        <begin position="27"/>
        <end position="190"/>
    </location>
</feature>
<dbReference type="BioCyc" id="SYNEL:SYNPCC7942_0199-MONOMER"/>
<dbReference type="PaxDb" id="1140-Synpcc7942_0199"/>
<keyword evidence="1" id="KW-0812">Transmembrane</keyword>